<dbReference type="PANTHER" id="PTHR30041">
    <property type="entry name" value="ARSENATE REDUCTASE"/>
    <property type="match status" value="1"/>
</dbReference>
<dbReference type="Proteomes" id="UP000626210">
    <property type="component" value="Unassembled WGS sequence"/>
</dbReference>
<dbReference type="PANTHER" id="PTHR30041:SF5">
    <property type="entry name" value="ARSENATE REDUCTASE-RELATED"/>
    <property type="match status" value="1"/>
</dbReference>
<dbReference type="CDD" id="cd03034">
    <property type="entry name" value="ArsC_ArsC"/>
    <property type="match status" value="1"/>
</dbReference>
<evidence type="ECO:0000313" key="9">
    <source>
        <dbReference type="Proteomes" id="UP000626210"/>
    </source>
</evidence>
<organism evidence="8 9">
    <name type="scientific">Pseudorhodoferax aquiterrae</name>
    <dbReference type="NCBI Taxonomy" id="747304"/>
    <lineage>
        <taxon>Bacteria</taxon>
        <taxon>Pseudomonadati</taxon>
        <taxon>Pseudomonadota</taxon>
        <taxon>Betaproteobacteria</taxon>
        <taxon>Burkholderiales</taxon>
        <taxon>Comamonadaceae</taxon>
    </lineage>
</organism>
<dbReference type="PROSITE" id="PS51353">
    <property type="entry name" value="ARSC"/>
    <property type="match status" value="1"/>
</dbReference>
<evidence type="ECO:0000313" key="8">
    <source>
        <dbReference type="EMBL" id="GHD02899.1"/>
    </source>
</evidence>
<accession>A0ABQ3GDX1</accession>
<keyword evidence="3 7" id="KW-0560">Oxidoreductase</keyword>
<evidence type="ECO:0000256" key="5">
    <source>
        <dbReference type="ARBA" id="ARBA00039879"/>
    </source>
</evidence>
<dbReference type="InterPro" id="IPR036249">
    <property type="entry name" value="Thioredoxin-like_sf"/>
</dbReference>
<dbReference type="SUPFAM" id="SSF52833">
    <property type="entry name" value="Thioredoxin-like"/>
    <property type="match status" value="1"/>
</dbReference>
<dbReference type="RefSeq" id="WP_189690769.1">
    <property type="nucleotide sequence ID" value="NZ_BMYK01000041.1"/>
</dbReference>
<dbReference type="InterPro" id="IPR006660">
    <property type="entry name" value="Arsenate_reductase-like"/>
</dbReference>
<keyword evidence="2" id="KW-0059">Arsenical resistance</keyword>
<dbReference type="Gene3D" id="3.40.30.10">
    <property type="entry name" value="Glutaredoxin"/>
    <property type="match status" value="1"/>
</dbReference>
<dbReference type="NCBIfam" id="TIGR00014">
    <property type="entry name" value="arsC"/>
    <property type="match status" value="1"/>
</dbReference>
<dbReference type="Pfam" id="PF03960">
    <property type="entry name" value="ArsC"/>
    <property type="match status" value="1"/>
</dbReference>
<evidence type="ECO:0000256" key="6">
    <source>
        <dbReference type="PROSITE-ProRule" id="PRU01282"/>
    </source>
</evidence>
<comment type="caution">
    <text evidence="8">The sequence shown here is derived from an EMBL/GenBank/DDBJ whole genome shotgun (WGS) entry which is preliminary data.</text>
</comment>
<keyword evidence="9" id="KW-1185">Reference proteome</keyword>
<sequence length="116" mass="12807">MHATIFHNPACSNSRSALALLRERGIEPEVVEYLRTPPSVERLTGLIAAMGIAPRELLRSKEALYAELGLDGAQWTDAQLIAQMVQHPVLMNRPIVETPRGTRLCRPGELVLDLIA</sequence>
<name>A0ABQ3GDX1_9BURK</name>
<evidence type="ECO:0000256" key="3">
    <source>
        <dbReference type="ARBA" id="ARBA00023002"/>
    </source>
</evidence>
<proteinExistence type="inferred from homology"/>
<comment type="similarity">
    <text evidence="1 6 7">Belongs to the ArsC family.</text>
</comment>
<evidence type="ECO:0000256" key="1">
    <source>
        <dbReference type="ARBA" id="ARBA00007198"/>
    </source>
</evidence>
<dbReference type="InterPro" id="IPR006659">
    <property type="entry name" value="Arsenate_reductase"/>
</dbReference>
<evidence type="ECO:0000256" key="2">
    <source>
        <dbReference type="ARBA" id="ARBA00022849"/>
    </source>
</evidence>
<protein>
    <recommendedName>
        <fullName evidence="5 7">Arsenate reductase</fullName>
        <ecNumber evidence="4 7">1.20.4.1</ecNumber>
    </recommendedName>
</protein>
<gene>
    <name evidence="8" type="primary">arsC</name>
    <name evidence="8" type="ORF">GCM10007320_62530</name>
</gene>
<dbReference type="EMBL" id="BMYK01000041">
    <property type="protein sequence ID" value="GHD02899.1"/>
    <property type="molecule type" value="Genomic_DNA"/>
</dbReference>
<comment type="catalytic activity">
    <reaction evidence="7">
        <text>[glutaredoxin]-dithiol + arsenate + glutathione + H(+) = glutathionyl-S-S-[glutaredoxin] + arsenite + H2O</text>
        <dbReference type="Rhea" id="RHEA:22016"/>
        <dbReference type="Rhea" id="RHEA-COMP:10729"/>
        <dbReference type="Rhea" id="RHEA-COMP:17668"/>
        <dbReference type="ChEBI" id="CHEBI:15377"/>
        <dbReference type="ChEBI" id="CHEBI:15378"/>
        <dbReference type="ChEBI" id="CHEBI:29242"/>
        <dbReference type="ChEBI" id="CHEBI:29950"/>
        <dbReference type="ChEBI" id="CHEBI:48597"/>
        <dbReference type="ChEBI" id="CHEBI:57925"/>
        <dbReference type="ChEBI" id="CHEBI:146199"/>
        <dbReference type="EC" id="1.20.4.1"/>
    </reaction>
</comment>
<dbReference type="EC" id="1.20.4.1" evidence="4 7"/>
<evidence type="ECO:0000256" key="7">
    <source>
        <dbReference type="RuleBase" id="RU362029"/>
    </source>
</evidence>
<reference evidence="9" key="1">
    <citation type="journal article" date="2019" name="Int. J. Syst. Evol. Microbiol.">
        <title>The Global Catalogue of Microorganisms (GCM) 10K type strain sequencing project: providing services to taxonomists for standard genome sequencing and annotation.</title>
        <authorList>
            <consortium name="The Broad Institute Genomics Platform"/>
            <consortium name="The Broad Institute Genome Sequencing Center for Infectious Disease"/>
            <person name="Wu L."/>
            <person name="Ma J."/>
        </authorList>
    </citation>
    <scope>NUCLEOTIDE SEQUENCE [LARGE SCALE GENOMIC DNA]</scope>
    <source>
        <strain evidence="9">KCTC 23314</strain>
    </source>
</reference>
<evidence type="ECO:0000256" key="4">
    <source>
        <dbReference type="ARBA" id="ARBA00038969"/>
    </source>
</evidence>